<dbReference type="OrthoDB" id="9808140at2"/>
<evidence type="ECO:0000313" key="6">
    <source>
        <dbReference type="EMBL" id="RIX77041.1"/>
    </source>
</evidence>
<accession>A0A9X8D2F4</accession>
<organism evidence="6 7">
    <name type="scientific">Acidovorax cavernicola</name>
    <dbReference type="NCBI Taxonomy" id="1675792"/>
    <lineage>
        <taxon>Bacteria</taxon>
        <taxon>Pseudomonadati</taxon>
        <taxon>Pseudomonadota</taxon>
        <taxon>Betaproteobacteria</taxon>
        <taxon>Burkholderiales</taxon>
        <taxon>Comamonadaceae</taxon>
        <taxon>Acidovorax</taxon>
    </lineage>
</organism>
<dbReference type="GO" id="GO:0009234">
    <property type="term" value="P:menaquinone biosynthetic process"/>
    <property type="evidence" value="ECO:0007669"/>
    <property type="project" value="UniProtKB-KW"/>
</dbReference>
<keyword evidence="7" id="KW-1185">Reference proteome</keyword>
<dbReference type="InterPro" id="IPR004033">
    <property type="entry name" value="UbiE/COQ5_MeTrFase"/>
</dbReference>
<evidence type="ECO:0000256" key="2">
    <source>
        <dbReference type="ARBA" id="ARBA00022603"/>
    </source>
</evidence>
<dbReference type="GO" id="GO:0032259">
    <property type="term" value="P:methylation"/>
    <property type="evidence" value="ECO:0007669"/>
    <property type="project" value="UniProtKB-KW"/>
</dbReference>
<name>A0A9X8D2F4_9BURK</name>
<dbReference type="PANTHER" id="PTHR43591:SF24">
    <property type="entry name" value="2-METHOXY-6-POLYPRENYL-1,4-BENZOQUINOL METHYLASE, MITOCHONDRIAL"/>
    <property type="match status" value="1"/>
</dbReference>
<evidence type="ECO:0000256" key="5">
    <source>
        <dbReference type="ARBA" id="ARBA00022691"/>
    </source>
</evidence>
<dbReference type="InterPro" id="IPR023576">
    <property type="entry name" value="UbiE/COQ5_MeTrFase_CS"/>
</dbReference>
<proteinExistence type="predicted"/>
<keyword evidence="3" id="KW-0808">Transferase</keyword>
<dbReference type="Gene3D" id="3.40.50.150">
    <property type="entry name" value="Vaccinia Virus protein VP39"/>
    <property type="match status" value="1"/>
</dbReference>
<dbReference type="InterPro" id="IPR029063">
    <property type="entry name" value="SAM-dependent_MTases_sf"/>
</dbReference>
<dbReference type="CDD" id="cd02440">
    <property type="entry name" value="AdoMet_MTases"/>
    <property type="match status" value="1"/>
</dbReference>
<evidence type="ECO:0000256" key="4">
    <source>
        <dbReference type="ARBA" id="ARBA00022688"/>
    </source>
</evidence>
<dbReference type="Pfam" id="PF01209">
    <property type="entry name" value="Ubie_methyltran"/>
    <property type="match status" value="1"/>
</dbReference>
<dbReference type="EMBL" id="QXMN01000027">
    <property type="protein sequence ID" value="RIX77041.1"/>
    <property type="molecule type" value="Genomic_DNA"/>
</dbReference>
<dbReference type="PANTHER" id="PTHR43591">
    <property type="entry name" value="METHYLTRANSFERASE"/>
    <property type="match status" value="1"/>
</dbReference>
<dbReference type="GO" id="GO:0008168">
    <property type="term" value="F:methyltransferase activity"/>
    <property type="evidence" value="ECO:0007669"/>
    <property type="project" value="UniProtKB-KW"/>
</dbReference>
<keyword evidence="4" id="KW-0831">Ubiquinone biosynthesis</keyword>
<keyword evidence="1" id="KW-0474">Menaquinone biosynthesis</keyword>
<comment type="caution">
    <text evidence="6">The sequence shown here is derived from an EMBL/GenBank/DDBJ whole genome shotgun (WGS) entry which is preliminary data.</text>
</comment>
<evidence type="ECO:0000256" key="1">
    <source>
        <dbReference type="ARBA" id="ARBA00022428"/>
    </source>
</evidence>
<keyword evidence="5" id="KW-0949">S-adenosyl-L-methionine</keyword>
<dbReference type="GO" id="GO:0006744">
    <property type="term" value="P:ubiquinone biosynthetic process"/>
    <property type="evidence" value="ECO:0007669"/>
    <property type="project" value="UniProtKB-KW"/>
</dbReference>
<gene>
    <name evidence="6" type="ORF">D3H34_20130</name>
</gene>
<dbReference type="AlphaFoldDB" id="A0A9X8D2F4"/>
<dbReference type="RefSeq" id="WP_119556022.1">
    <property type="nucleotide sequence ID" value="NZ_QXMN01000027.1"/>
</dbReference>
<reference evidence="6 7" key="1">
    <citation type="submission" date="2018-09" db="EMBL/GenBank/DDBJ databases">
        <title>Acidovorax cavernicola nov. sp. isolated from Gruta de las Maravillas (Aracena, Spain).</title>
        <authorList>
            <person name="Jurado V."/>
            <person name="Gutierrez-Patricio S."/>
            <person name="Gonzalez-Pimentel J.L."/>
            <person name="Miller A.Z."/>
            <person name="Laiz L."/>
            <person name="Saiz-Jimenez C."/>
        </authorList>
    </citation>
    <scope>NUCLEOTIDE SEQUENCE [LARGE SCALE GENOMIC DNA]</scope>
    <source>
        <strain evidence="6 7">1011MAR4D40.2</strain>
    </source>
</reference>
<sequence>MTPSPIAGTGNPDALPPHAPLPLYYNTEAEHQAFLRRIFDSTAADYDRIEAVLAFGTGPSYRRAALQQAGLAAGAQVLDVGIGTGLVAREALKIIGPTGKLTGVDPSVGMMGQIRLPGVELIQGVAEALPRPDASCDFVSMGYAMRHISDVAAAFSEFHRVLRPGGRVVVLEITKPEGRMATALLKGYMRAVVPLIARVVGRRSDTSELWRYYWDTIEACIPPERVMQALGAAGFSEVRRHASLGVFSAYTGRKPESTADEVR</sequence>
<dbReference type="PROSITE" id="PS01184">
    <property type="entry name" value="UBIE_2"/>
    <property type="match status" value="1"/>
</dbReference>
<dbReference type="Proteomes" id="UP000265619">
    <property type="component" value="Unassembled WGS sequence"/>
</dbReference>
<dbReference type="SUPFAM" id="SSF53335">
    <property type="entry name" value="S-adenosyl-L-methionine-dependent methyltransferases"/>
    <property type="match status" value="1"/>
</dbReference>
<dbReference type="PROSITE" id="PS51608">
    <property type="entry name" value="SAM_MT_UBIE"/>
    <property type="match status" value="1"/>
</dbReference>
<keyword evidence="2 6" id="KW-0489">Methyltransferase</keyword>
<evidence type="ECO:0000313" key="7">
    <source>
        <dbReference type="Proteomes" id="UP000265619"/>
    </source>
</evidence>
<protein>
    <submittedName>
        <fullName evidence="6">Methyltransferase domain-containing protein</fullName>
    </submittedName>
</protein>
<evidence type="ECO:0000256" key="3">
    <source>
        <dbReference type="ARBA" id="ARBA00022679"/>
    </source>
</evidence>